<evidence type="ECO:0000313" key="1">
    <source>
        <dbReference type="EMBL" id="CAE7217068.1"/>
    </source>
</evidence>
<name>A0A812JUB6_9DINO</name>
<keyword evidence="2" id="KW-1185">Reference proteome</keyword>
<dbReference type="OrthoDB" id="10292740at2759"/>
<protein>
    <submittedName>
        <fullName evidence="1">Uncharacterized protein</fullName>
    </submittedName>
</protein>
<dbReference type="EMBL" id="CAJNJA010006888">
    <property type="protein sequence ID" value="CAE7217068.1"/>
    <property type="molecule type" value="Genomic_DNA"/>
</dbReference>
<comment type="caution">
    <text evidence="1">The sequence shown here is derived from an EMBL/GenBank/DDBJ whole genome shotgun (WGS) entry which is preliminary data.</text>
</comment>
<evidence type="ECO:0000313" key="2">
    <source>
        <dbReference type="Proteomes" id="UP000601435"/>
    </source>
</evidence>
<sequence>MPAAARRLGSDASRYNYSFKDEASGRGVHLAYDVELNQDVEILPLPEVQGVSTVLCSKTAVLSVSLASKSARDAFGARLAKVEGKRLFLTSPNVRSCGPGAFLGWVQEVNLVQNGVEIGHLDASYEDVFKKAHVDFSTSLASQPGEGFQAEVVPSVDTEGSHGRRLFFGSWNPLASVWRAAKSFASTVVSGVTLVVRVVDVAMNGGTFEYPEGLQEGEPQEFTLLSMGCTGSITREEGIKSGVLEVIAEAELTASLGFSLSVENMAVKEAGVSVGGQLQLTAEASGTGSLEWNYEKLIFTFRSPTVQFLIGGLYVTIDVEAPVNVGFEAKYEGSIKMRKTMTGGLNFEYKYRPQSDSVHQRSFTPTFTAESSVEVESGASITLYTKVAPTVSIWKIFSVSVPMKPYHLAAMDFLKSPDDDCFLKKYIGLDVDLTFRAKGIAEVNFPNVLAKQWPWEPSQAECEESRRLMDSPPLRGLTETSLVGRMWQGTVEPVPCAFGATPVYGSGQVQLQLVEERDDDTQVLMGAINLGAASWGGRSLQGGGQCSITVKFVFDPTSRILAPDPSEDL</sequence>
<dbReference type="Proteomes" id="UP000601435">
    <property type="component" value="Unassembled WGS sequence"/>
</dbReference>
<gene>
    <name evidence="1" type="ORF">SNEC2469_LOCUS2563</name>
</gene>
<organism evidence="1 2">
    <name type="scientific">Symbiodinium necroappetens</name>
    <dbReference type="NCBI Taxonomy" id="1628268"/>
    <lineage>
        <taxon>Eukaryota</taxon>
        <taxon>Sar</taxon>
        <taxon>Alveolata</taxon>
        <taxon>Dinophyceae</taxon>
        <taxon>Suessiales</taxon>
        <taxon>Symbiodiniaceae</taxon>
        <taxon>Symbiodinium</taxon>
    </lineage>
</organism>
<accession>A0A812JUB6</accession>
<dbReference type="AlphaFoldDB" id="A0A812JUB6"/>
<reference evidence="1" key="1">
    <citation type="submission" date="2021-02" db="EMBL/GenBank/DDBJ databases">
        <authorList>
            <person name="Dougan E. K."/>
            <person name="Rhodes N."/>
            <person name="Thang M."/>
            <person name="Chan C."/>
        </authorList>
    </citation>
    <scope>NUCLEOTIDE SEQUENCE</scope>
</reference>
<proteinExistence type="predicted"/>